<evidence type="ECO:0000313" key="2">
    <source>
        <dbReference type="Proteomes" id="UP000015106"/>
    </source>
</evidence>
<proteinExistence type="predicted"/>
<reference evidence="2" key="1">
    <citation type="journal article" date="2013" name="Nature">
        <title>Draft genome of the wheat A-genome progenitor Triticum urartu.</title>
        <authorList>
            <person name="Ling H.Q."/>
            <person name="Zhao S."/>
            <person name="Liu D."/>
            <person name="Wang J."/>
            <person name="Sun H."/>
            <person name="Zhang C."/>
            <person name="Fan H."/>
            <person name="Li D."/>
            <person name="Dong L."/>
            <person name="Tao Y."/>
            <person name="Gao C."/>
            <person name="Wu H."/>
            <person name="Li Y."/>
            <person name="Cui Y."/>
            <person name="Guo X."/>
            <person name="Zheng S."/>
            <person name="Wang B."/>
            <person name="Yu K."/>
            <person name="Liang Q."/>
            <person name="Yang W."/>
            <person name="Lou X."/>
            <person name="Chen J."/>
            <person name="Feng M."/>
            <person name="Jian J."/>
            <person name="Zhang X."/>
            <person name="Luo G."/>
            <person name="Jiang Y."/>
            <person name="Liu J."/>
            <person name="Wang Z."/>
            <person name="Sha Y."/>
            <person name="Zhang B."/>
            <person name="Wu H."/>
            <person name="Tang D."/>
            <person name="Shen Q."/>
            <person name="Xue P."/>
            <person name="Zou S."/>
            <person name="Wang X."/>
            <person name="Liu X."/>
            <person name="Wang F."/>
            <person name="Yang Y."/>
            <person name="An X."/>
            <person name="Dong Z."/>
            <person name="Zhang K."/>
            <person name="Zhang X."/>
            <person name="Luo M.C."/>
            <person name="Dvorak J."/>
            <person name="Tong Y."/>
            <person name="Wang J."/>
            <person name="Yang H."/>
            <person name="Li Z."/>
            <person name="Wang D."/>
            <person name="Zhang A."/>
            <person name="Wang J."/>
        </authorList>
    </citation>
    <scope>NUCLEOTIDE SEQUENCE</scope>
    <source>
        <strain evidence="2">cv. G1812</strain>
    </source>
</reference>
<sequence length="84" mass="9962">MKETYMIYGANYYEVSVQLQLLEMPTKNVNEENKIIKLRTKYGRIVQLPHTHIHVGMLQWPTSTTKMTILDKLQELKYHAMHLS</sequence>
<dbReference type="Gramene" id="TuG1812G0600001426.01.T01">
    <property type="protein sequence ID" value="TuG1812G0600001426.01.T01.cds459955"/>
    <property type="gene ID" value="TuG1812G0600001426.01"/>
</dbReference>
<reference evidence="1" key="2">
    <citation type="submission" date="2018-03" db="EMBL/GenBank/DDBJ databases">
        <title>The Triticum urartu genome reveals the dynamic nature of wheat genome evolution.</title>
        <authorList>
            <person name="Ling H."/>
            <person name="Ma B."/>
            <person name="Shi X."/>
            <person name="Liu H."/>
            <person name="Dong L."/>
            <person name="Sun H."/>
            <person name="Cao Y."/>
            <person name="Gao Q."/>
            <person name="Zheng S."/>
            <person name="Li Y."/>
            <person name="Yu Y."/>
            <person name="Du H."/>
            <person name="Qi M."/>
            <person name="Li Y."/>
            <person name="Yu H."/>
            <person name="Cui Y."/>
            <person name="Wang N."/>
            <person name="Chen C."/>
            <person name="Wu H."/>
            <person name="Zhao Y."/>
            <person name="Zhang J."/>
            <person name="Li Y."/>
            <person name="Zhou W."/>
            <person name="Zhang B."/>
            <person name="Hu W."/>
            <person name="Eijk M."/>
            <person name="Tang J."/>
            <person name="Witsenboer H."/>
            <person name="Zhao S."/>
            <person name="Li Z."/>
            <person name="Zhang A."/>
            <person name="Wang D."/>
            <person name="Liang C."/>
        </authorList>
    </citation>
    <scope>NUCLEOTIDE SEQUENCE [LARGE SCALE GENOMIC DNA]</scope>
    <source>
        <strain evidence="1">cv. G1812</strain>
    </source>
</reference>
<protein>
    <submittedName>
        <fullName evidence="1">Uncharacterized protein</fullName>
    </submittedName>
</protein>
<keyword evidence="2" id="KW-1185">Reference proteome</keyword>
<name>A0A8R7QP22_TRIUA</name>
<dbReference type="Proteomes" id="UP000015106">
    <property type="component" value="Chromosome 6"/>
</dbReference>
<organism evidence="1 2">
    <name type="scientific">Triticum urartu</name>
    <name type="common">Red wild einkorn</name>
    <name type="synonym">Crithodium urartu</name>
    <dbReference type="NCBI Taxonomy" id="4572"/>
    <lineage>
        <taxon>Eukaryota</taxon>
        <taxon>Viridiplantae</taxon>
        <taxon>Streptophyta</taxon>
        <taxon>Embryophyta</taxon>
        <taxon>Tracheophyta</taxon>
        <taxon>Spermatophyta</taxon>
        <taxon>Magnoliopsida</taxon>
        <taxon>Liliopsida</taxon>
        <taxon>Poales</taxon>
        <taxon>Poaceae</taxon>
        <taxon>BOP clade</taxon>
        <taxon>Pooideae</taxon>
        <taxon>Triticodae</taxon>
        <taxon>Triticeae</taxon>
        <taxon>Triticinae</taxon>
        <taxon>Triticum</taxon>
    </lineage>
</organism>
<dbReference type="AlphaFoldDB" id="A0A8R7QP22"/>
<accession>A0A8R7QP22</accession>
<evidence type="ECO:0000313" key="1">
    <source>
        <dbReference type="EnsemblPlants" id="TuG1812G0600001426.01.T01.cds459955"/>
    </source>
</evidence>
<reference evidence="1" key="3">
    <citation type="submission" date="2022-06" db="UniProtKB">
        <authorList>
            <consortium name="EnsemblPlants"/>
        </authorList>
    </citation>
    <scope>IDENTIFICATION</scope>
</reference>
<dbReference type="EnsemblPlants" id="TuG1812G0600001426.01.T01">
    <property type="protein sequence ID" value="TuG1812G0600001426.01.T01.cds459955"/>
    <property type="gene ID" value="TuG1812G0600001426.01"/>
</dbReference>